<dbReference type="EMBL" id="JBEUSY010000410">
    <property type="protein sequence ID" value="KAL1234534.1"/>
    <property type="molecule type" value="Genomic_DNA"/>
</dbReference>
<evidence type="ECO:0000313" key="2">
    <source>
        <dbReference type="EMBL" id="KAL1234534.1"/>
    </source>
</evidence>
<feature type="compositionally biased region" description="Basic residues" evidence="1">
    <location>
        <begin position="32"/>
        <end position="50"/>
    </location>
</feature>
<proteinExistence type="predicted"/>
<comment type="caution">
    <text evidence="2">The sequence shown here is derived from an EMBL/GenBank/DDBJ whole genome shotgun (WGS) entry which is preliminary data.</text>
</comment>
<evidence type="ECO:0000313" key="3">
    <source>
        <dbReference type="Proteomes" id="UP001558632"/>
    </source>
</evidence>
<protein>
    <submittedName>
        <fullName evidence="2">Choline transporter-like protein</fullName>
    </submittedName>
</protein>
<sequence length="105" mass="11607">MKVVHSSLSLVRTMPCSRGSRFARRFSQSSKGSHKRSRSASGSRSRKLSRSRSQSEKHSARQSLSRSSGSELQKIPSAVPSDGNESSLELICSVCLQSFRYQKSN</sequence>
<feature type="region of interest" description="Disordered" evidence="1">
    <location>
        <begin position="21"/>
        <end position="86"/>
    </location>
</feature>
<dbReference type="Proteomes" id="UP001558632">
    <property type="component" value="Unassembled WGS sequence"/>
</dbReference>
<organism evidence="2 3">
    <name type="scientific">Trichinella spiralis</name>
    <name type="common">Trichina worm</name>
    <dbReference type="NCBI Taxonomy" id="6334"/>
    <lineage>
        <taxon>Eukaryota</taxon>
        <taxon>Metazoa</taxon>
        <taxon>Ecdysozoa</taxon>
        <taxon>Nematoda</taxon>
        <taxon>Enoplea</taxon>
        <taxon>Dorylaimia</taxon>
        <taxon>Trichinellida</taxon>
        <taxon>Trichinellidae</taxon>
        <taxon>Trichinella</taxon>
    </lineage>
</organism>
<feature type="compositionally biased region" description="Low complexity" evidence="1">
    <location>
        <begin position="61"/>
        <end position="73"/>
    </location>
</feature>
<reference evidence="2 3" key="1">
    <citation type="submission" date="2024-07" db="EMBL/GenBank/DDBJ databases">
        <title>Enhanced genomic and transcriptomic resources for Trichinella pseudospiralis and T. spiralis underpin the discovery of pronounced molecular differences between stages and species.</title>
        <authorList>
            <person name="Pasi K.K."/>
            <person name="La Rosa G."/>
            <person name="Gomez-Morales M.A."/>
            <person name="Tosini F."/>
            <person name="Sumanam S."/>
            <person name="Young N.D."/>
            <person name="Chang B.C."/>
            <person name="Robin G.B."/>
        </authorList>
    </citation>
    <scope>NUCLEOTIDE SEQUENCE [LARGE SCALE GENOMIC DNA]</scope>
    <source>
        <strain evidence="2">ISS534</strain>
    </source>
</reference>
<accession>A0ABR3KFE1</accession>
<evidence type="ECO:0000256" key="1">
    <source>
        <dbReference type="SAM" id="MobiDB-lite"/>
    </source>
</evidence>
<keyword evidence="3" id="KW-1185">Reference proteome</keyword>
<name>A0ABR3KFE1_TRISP</name>
<gene>
    <name evidence="2" type="ORF">TSPI_04916</name>
</gene>